<name>A0ABZ3IUX1_9FIRM</name>
<organism evidence="1 2">
    <name type="scientific">Sporomusa silvacetica DSM 10669</name>
    <dbReference type="NCBI Taxonomy" id="1123289"/>
    <lineage>
        <taxon>Bacteria</taxon>
        <taxon>Bacillati</taxon>
        <taxon>Bacillota</taxon>
        <taxon>Negativicutes</taxon>
        <taxon>Selenomonadales</taxon>
        <taxon>Sporomusaceae</taxon>
        <taxon>Sporomusa</taxon>
    </lineage>
</organism>
<proteinExistence type="predicted"/>
<dbReference type="RefSeq" id="WP_094607831.1">
    <property type="nucleotide sequence ID" value="NZ_CP155573.1"/>
</dbReference>
<accession>A0ABZ3IUX1</accession>
<dbReference type="EMBL" id="CP155573">
    <property type="protein sequence ID" value="XFO69395.1"/>
    <property type="molecule type" value="Genomic_DNA"/>
</dbReference>
<dbReference type="Proteomes" id="UP000216752">
    <property type="component" value="Chromosome"/>
</dbReference>
<protein>
    <submittedName>
        <fullName evidence="1">Uncharacterized protein</fullName>
    </submittedName>
</protein>
<gene>
    <name evidence="1" type="ORF">SPSIL_056290</name>
</gene>
<sequence length="145" mass="15686">MKCYFDWNTQKEIKVVPGNYFENIALAGDTLCPDTAGRDEFLLAGVIPPAKRLAGSGRSNRYSFADILGAIEAAPSIGIILPNDLSEISFLINTDIILDPGLLAASLSLDIATVSGMTTRIPLNRSDVRIDWQSRGTFVVTVPIM</sequence>
<evidence type="ECO:0000313" key="2">
    <source>
        <dbReference type="Proteomes" id="UP000216752"/>
    </source>
</evidence>
<keyword evidence="2" id="KW-1185">Reference proteome</keyword>
<evidence type="ECO:0000313" key="1">
    <source>
        <dbReference type="EMBL" id="XFO69395.1"/>
    </source>
</evidence>
<reference evidence="1" key="1">
    <citation type="submission" date="2024-05" db="EMBL/GenBank/DDBJ databases">
        <title>Isolation and characterization of Sporomusa carbonis sp. nov., a carboxydotrophic hydrogenogen in the genus of Sporomusa isolated from a charcoal burning pile.</title>
        <authorList>
            <person name="Boeer T."/>
            <person name="Rosenbaum F."/>
            <person name="Eysell L."/>
            <person name="Mueller V."/>
            <person name="Daniel R."/>
            <person name="Poehlein A."/>
        </authorList>
    </citation>
    <scope>NUCLEOTIDE SEQUENCE [LARGE SCALE GENOMIC DNA]</scope>
    <source>
        <strain evidence="1">DSM 10669</strain>
    </source>
</reference>